<feature type="compositionally biased region" description="Polar residues" evidence="1">
    <location>
        <begin position="14"/>
        <end position="41"/>
    </location>
</feature>
<sequence>SSGQFKSTHGHHPLNTTSHGTNHSSELSSNEKSGENCTILYNSGSHGKHGNSSDESSTEGKNHTRGHRNSNGSYSSSQGQVNGTGSGVPAASRTSDSTSQGITGSTTSGYTRQVTNTTKSPTAAGYSSSQVQRMANHQPKYPKFLHRVCPHGKMPKPGPETLTQVAGATPEPGFGGGGPPPAGARTMTQLMTNTQSPITQEMSTIAQLLGKTKKPKKKKKQHTPSMRL</sequence>
<feature type="compositionally biased region" description="Basic residues" evidence="1">
    <location>
        <begin position="211"/>
        <end position="222"/>
    </location>
</feature>
<dbReference type="Proteomes" id="UP000887565">
    <property type="component" value="Unplaced"/>
</dbReference>
<evidence type="ECO:0000313" key="3">
    <source>
        <dbReference type="WBParaSite" id="nRc.2.0.1.t30126-RA"/>
    </source>
</evidence>
<proteinExistence type="predicted"/>
<feature type="region of interest" description="Disordered" evidence="1">
    <location>
        <begin position="209"/>
        <end position="228"/>
    </location>
</feature>
<feature type="compositionally biased region" description="Low complexity" evidence="1">
    <location>
        <begin position="94"/>
        <end position="111"/>
    </location>
</feature>
<protein>
    <submittedName>
        <fullName evidence="3">Uncharacterized protein</fullName>
    </submittedName>
</protein>
<feature type="compositionally biased region" description="Basic residues" evidence="1">
    <location>
        <begin position="143"/>
        <end position="154"/>
    </location>
</feature>
<evidence type="ECO:0000313" key="2">
    <source>
        <dbReference type="Proteomes" id="UP000887565"/>
    </source>
</evidence>
<organism evidence="2 3">
    <name type="scientific">Romanomermis culicivorax</name>
    <name type="common">Nematode worm</name>
    <dbReference type="NCBI Taxonomy" id="13658"/>
    <lineage>
        <taxon>Eukaryota</taxon>
        <taxon>Metazoa</taxon>
        <taxon>Ecdysozoa</taxon>
        <taxon>Nematoda</taxon>
        <taxon>Enoplea</taxon>
        <taxon>Dorylaimia</taxon>
        <taxon>Mermithida</taxon>
        <taxon>Mermithoidea</taxon>
        <taxon>Mermithidae</taxon>
        <taxon>Romanomermis</taxon>
    </lineage>
</organism>
<dbReference type="WBParaSite" id="nRc.2.0.1.t30126-RA">
    <property type="protein sequence ID" value="nRc.2.0.1.t30126-RA"/>
    <property type="gene ID" value="nRc.2.0.1.g30126"/>
</dbReference>
<reference evidence="3" key="1">
    <citation type="submission" date="2022-11" db="UniProtKB">
        <authorList>
            <consortium name="WormBaseParasite"/>
        </authorList>
    </citation>
    <scope>IDENTIFICATION</scope>
</reference>
<evidence type="ECO:0000256" key="1">
    <source>
        <dbReference type="SAM" id="MobiDB-lite"/>
    </source>
</evidence>
<keyword evidence="2" id="KW-1185">Reference proteome</keyword>
<feature type="compositionally biased region" description="Polar residues" evidence="1">
    <location>
        <begin position="112"/>
        <end position="135"/>
    </location>
</feature>
<dbReference type="AlphaFoldDB" id="A0A915JV17"/>
<feature type="region of interest" description="Disordered" evidence="1">
    <location>
        <begin position="1"/>
        <end position="186"/>
    </location>
</feature>
<name>A0A915JV17_ROMCU</name>
<feature type="compositionally biased region" description="Low complexity" evidence="1">
    <location>
        <begin position="69"/>
        <end position="83"/>
    </location>
</feature>
<accession>A0A915JV17</accession>